<dbReference type="EMBL" id="PYAU01000001">
    <property type="protein sequence ID" value="PSL39855.1"/>
    <property type="molecule type" value="Genomic_DNA"/>
</dbReference>
<dbReference type="GO" id="GO:0022857">
    <property type="term" value="F:transmembrane transporter activity"/>
    <property type="evidence" value="ECO:0007669"/>
    <property type="project" value="TreeGrafter"/>
</dbReference>
<reference evidence="5 7" key="1">
    <citation type="submission" date="2018-03" db="EMBL/GenBank/DDBJ databases">
        <title>Genomic Encyclopedia of Archaeal and Bacterial Type Strains, Phase II (KMG-II): from individual species to whole genera.</title>
        <authorList>
            <person name="Goeker M."/>
        </authorList>
    </citation>
    <scope>NUCLEOTIDE SEQUENCE [LARGE SCALE GENOMIC DNA]</scope>
    <source>
        <strain evidence="5 7">DSM 21548</strain>
    </source>
</reference>
<evidence type="ECO:0000313" key="5">
    <source>
        <dbReference type="EMBL" id="PSL39855.1"/>
    </source>
</evidence>
<dbReference type="Gene3D" id="3.40.50.300">
    <property type="entry name" value="P-loop containing nucleotide triphosphate hydrolases"/>
    <property type="match status" value="1"/>
</dbReference>
<sequence length="249" mass="26945">MADAIIDARMTETDHGLEPVIALREARKTYSSGSVTFEALKGIDLTIGVGEYVAIMGPSGSGKSTLMNVLGCLDTLTTGEYRLAGADVGELDEIELAGIRNREIGFVFQQFHLLPSLAAWRNVELPLLYRGTPRDERRELAAKALERVGLRDRLANRPGELSGGQQQRVAVARALVGEPALILADEPTGNLDSVSTEDVLSLFDELHEQGRTVVLITHELEVAQRARRIVFVRDGEIAADTPSAEAVAS</sequence>
<dbReference type="GO" id="GO:0016887">
    <property type="term" value="F:ATP hydrolysis activity"/>
    <property type="evidence" value="ECO:0007669"/>
    <property type="project" value="InterPro"/>
</dbReference>
<dbReference type="GO" id="GO:0005886">
    <property type="term" value="C:plasma membrane"/>
    <property type="evidence" value="ECO:0007669"/>
    <property type="project" value="TreeGrafter"/>
</dbReference>
<keyword evidence="2" id="KW-0547">Nucleotide-binding</keyword>
<dbReference type="SMART" id="SM00382">
    <property type="entry name" value="AAA"/>
    <property type="match status" value="1"/>
</dbReference>
<dbReference type="FunFam" id="3.40.50.300:FF:000032">
    <property type="entry name" value="Export ABC transporter ATP-binding protein"/>
    <property type="match status" value="1"/>
</dbReference>
<comment type="caution">
    <text evidence="5">The sequence shown here is derived from an EMBL/GenBank/DDBJ whole genome shotgun (WGS) entry which is preliminary data.</text>
</comment>
<dbReference type="AlphaFoldDB" id="A0A2P8H0W8"/>
<reference evidence="6 8" key="2">
    <citation type="submission" date="2018-12" db="EMBL/GenBank/DDBJ databases">
        <authorList>
            <person name="hu s."/>
            <person name="Xu Y."/>
            <person name="Xu B."/>
            <person name="Li F."/>
        </authorList>
    </citation>
    <scope>NUCLEOTIDE SEQUENCE [LARGE SCALE GENOMIC DNA]</scope>
    <source>
        <strain evidence="6 8">KSW2-17</strain>
    </source>
</reference>
<dbReference type="GO" id="GO:0005524">
    <property type="term" value="F:ATP binding"/>
    <property type="evidence" value="ECO:0007669"/>
    <property type="project" value="UniProtKB-KW"/>
</dbReference>
<evidence type="ECO:0000313" key="7">
    <source>
        <dbReference type="Proteomes" id="UP000241203"/>
    </source>
</evidence>
<organism evidence="5 7">
    <name type="scientific">Labedella gwakjiensis</name>
    <dbReference type="NCBI Taxonomy" id="390269"/>
    <lineage>
        <taxon>Bacteria</taxon>
        <taxon>Bacillati</taxon>
        <taxon>Actinomycetota</taxon>
        <taxon>Actinomycetes</taxon>
        <taxon>Micrococcales</taxon>
        <taxon>Microbacteriaceae</taxon>
        <taxon>Labedella</taxon>
    </lineage>
</organism>
<evidence type="ECO:0000256" key="2">
    <source>
        <dbReference type="ARBA" id="ARBA00022741"/>
    </source>
</evidence>
<evidence type="ECO:0000256" key="1">
    <source>
        <dbReference type="ARBA" id="ARBA00022448"/>
    </source>
</evidence>
<dbReference type="Pfam" id="PF00005">
    <property type="entry name" value="ABC_tran"/>
    <property type="match status" value="1"/>
</dbReference>
<dbReference type="SUPFAM" id="SSF52540">
    <property type="entry name" value="P-loop containing nucleoside triphosphate hydrolases"/>
    <property type="match status" value="1"/>
</dbReference>
<dbReference type="InterPro" id="IPR017911">
    <property type="entry name" value="MacB-like_ATP-bd"/>
</dbReference>
<dbReference type="EMBL" id="RZGY01000001">
    <property type="protein sequence ID" value="RUQ85772.1"/>
    <property type="molecule type" value="Genomic_DNA"/>
</dbReference>
<dbReference type="PANTHER" id="PTHR24220">
    <property type="entry name" value="IMPORT ATP-BINDING PROTEIN"/>
    <property type="match status" value="1"/>
</dbReference>
<dbReference type="PROSITE" id="PS00211">
    <property type="entry name" value="ABC_TRANSPORTER_1"/>
    <property type="match status" value="1"/>
</dbReference>
<dbReference type="GO" id="GO:0098796">
    <property type="term" value="C:membrane protein complex"/>
    <property type="evidence" value="ECO:0007669"/>
    <property type="project" value="UniProtKB-ARBA"/>
</dbReference>
<feature type="domain" description="ABC transporter" evidence="4">
    <location>
        <begin position="21"/>
        <end position="249"/>
    </location>
</feature>
<evidence type="ECO:0000259" key="4">
    <source>
        <dbReference type="PROSITE" id="PS50893"/>
    </source>
</evidence>
<evidence type="ECO:0000313" key="6">
    <source>
        <dbReference type="EMBL" id="RUQ85772.1"/>
    </source>
</evidence>
<dbReference type="InterPro" id="IPR017871">
    <property type="entry name" value="ABC_transporter-like_CS"/>
</dbReference>
<keyword evidence="3 5" id="KW-0067">ATP-binding</keyword>
<keyword evidence="8" id="KW-1185">Reference proteome</keyword>
<evidence type="ECO:0000313" key="8">
    <source>
        <dbReference type="Proteomes" id="UP000268291"/>
    </source>
</evidence>
<proteinExistence type="predicted"/>
<dbReference type="Proteomes" id="UP000268291">
    <property type="component" value="Unassembled WGS sequence"/>
</dbReference>
<dbReference type="InterPro" id="IPR027417">
    <property type="entry name" value="P-loop_NTPase"/>
</dbReference>
<dbReference type="CDD" id="cd03255">
    <property type="entry name" value="ABC_MJ0796_LolCDE_FtsE"/>
    <property type="match status" value="1"/>
</dbReference>
<dbReference type="InterPro" id="IPR003439">
    <property type="entry name" value="ABC_transporter-like_ATP-bd"/>
</dbReference>
<gene>
    <name evidence="5" type="ORF">CLV49_3508</name>
    <name evidence="6" type="ORF">ELQ93_01715</name>
</gene>
<name>A0A2P8H0W8_9MICO</name>
<dbReference type="OrthoDB" id="9802264at2"/>
<dbReference type="RefSeq" id="WP_106564673.1">
    <property type="nucleotide sequence ID" value="NZ_PYAU01000001.1"/>
</dbReference>
<dbReference type="PANTHER" id="PTHR24220:SF86">
    <property type="entry name" value="ABC TRANSPORTER ABCH.1"/>
    <property type="match status" value="1"/>
</dbReference>
<accession>A0A2P8H0W8</accession>
<dbReference type="InterPro" id="IPR015854">
    <property type="entry name" value="ABC_transpr_LolD-like"/>
</dbReference>
<dbReference type="InterPro" id="IPR003593">
    <property type="entry name" value="AAA+_ATPase"/>
</dbReference>
<protein>
    <submittedName>
        <fullName evidence="6">ABC transporter ATP-binding protein</fullName>
    </submittedName>
    <submittedName>
        <fullName evidence="5">Putative ABC transport system ATP-binding protein</fullName>
    </submittedName>
</protein>
<evidence type="ECO:0000256" key="3">
    <source>
        <dbReference type="ARBA" id="ARBA00022840"/>
    </source>
</evidence>
<dbReference type="Proteomes" id="UP000241203">
    <property type="component" value="Unassembled WGS sequence"/>
</dbReference>
<dbReference type="PROSITE" id="PS50893">
    <property type="entry name" value="ABC_TRANSPORTER_2"/>
    <property type="match status" value="1"/>
</dbReference>
<keyword evidence="1" id="KW-0813">Transport</keyword>